<accession>W7XFR8</accession>
<dbReference type="AlphaFoldDB" id="W7XFR8"/>
<sequence length="236" mass="27443">MKNTIKKVNIYQVYRDLIQLKTAIKLFMTPDQYAALQFCGCELNFQTKKEKLSQAENILNQKEKEIESPKTDSLKENIKSFNQELSSRSNNQNNIQSHQIQLAVLSDDEEVLNIQAQNQTNTKDCNEVVFYSNCSNMKQKIEMNSNLSLNQKNHLEIPTKQQDKQQAISQVVNLPQQLNIKNKKNHLQEIDQILNNQESLMQNLKLFIEKINKSSDITDLDLNIYSSLIQPHYLKN</sequence>
<organism evidence="1 2">
    <name type="scientific">Tetrahymena thermophila (strain SB210)</name>
    <dbReference type="NCBI Taxonomy" id="312017"/>
    <lineage>
        <taxon>Eukaryota</taxon>
        <taxon>Sar</taxon>
        <taxon>Alveolata</taxon>
        <taxon>Ciliophora</taxon>
        <taxon>Intramacronucleata</taxon>
        <taxon>Oligohymenophorea</taxon>
        <taxon>Hymenostomatida</taxon>
        <taxon>Tetrahymenina</taxon>
        <taxon>Tetrahymenidae</taxon>
        <taxon>Tetrahymena</taxon>
    </lineage>
</organism>
<dbReference type="InParanoid" id="W7XFR8"/>
<keyword evidence="2" id="KW-1185">Reference proteome</keyword>
<name>W7XFR8_TETTS</name>
<dbReference type="KEGG" id="tet:TTHERM_000709709"/>
<dbReference type="EMBL" id="GG662794">
    <property type="protein sequence ID" value="EWS75708.1"/>
    <property type="molecule type" value="Genomic_DNA"/>
</dbReference>
<protein>
    <submittedName>
        <fullName evidence="1">Uncharacterized protein</fullName>
    </submittedName>
</protein>
<reference evidence="2" key="1">
    <citation type="journal article" date="2006" name="PLoS Biol.">
        <title>Macronuclear genome sequence of the ciliate Tetrahymena thermophila, a model eukaryote.</title>
        <authorList>
            <person name="Eisen J.A."/>
            <person name="Coyne R.S."/>
            <person name="Wu M."/>
            <person name="Wu D."/>
            <person name="Thiagarajan M."/>
            <person name="Wortman J.R."/>
            <person name="Badger J.H."/>
            <person name="Ren Q."/>
            <person name="Amedeo P."/>
            <person name="Jones K.M."/>
            <person name="Tallon L.J."/>
            <person name="Delcher A.L."/>
            <person name="Salzberg S.L."/>
            <person name="Silva J.C."/>
            <person name="Haas B.J."/>
            <person name="Majoros W.H."/>
            <person name="Farzad M."/>
            <person name="Carlton J.M."/>
            <person name="Smith R.K. Jr."/>
            <person name="Garg J."/>
            <person name="Pearlman R.E."/>
            <person name="Karrer K.M."/>
            <person name="Sun L."/>
            <person name="Manning G."/>
            <person name="Elde N.C."/>
            <person name="Turkewitz A.P."/>
            <person name="Asai D.J."/>
            <person name="Wilkes D.E."/>
            <person name="Wang Y."/>
            <person name="Cai H."/>
            <person name="Collins K."/>
            <person name="Stewart B.A."/>
            <person name="Lee S.R."/>
            <person name="Wilamowska K."/>
            <person name="Weinberg Z."/>
            <person name="Ruzzo W.L."/>
            <person name="Wloga D."/>
            <person name="Gaertig J."/>
            <person name="Frankel J."/>
            <person name="Tsao C.-C."/>
            <person name="Gorovsky M.A."/>
            <person name="Keeling P.J."/>
            <person name="Waller R.F."/>
            <person name="Patron N.J."/>
            <person name="Cherry J.M."/>
            <person name="Stover N.A."/>
            <person name="Krieger C.J."/>
            <person name="del Toro C."/>
            <person name="Ryder H.F."/>
            <person name="Williamson S.C."/>
            <person name="Barbeau R.A."/>
            <person name="Hamilton E.P."/>
            <person name="Orias E."/>
        </authorList>
    </citation>
    <scope>NUCLEOTIDE SEQUENCE [LARGE SCALE GENOMIC DNA]</scope>
    <source>
        <strain evidence="2">SB210</strain>
    </source>
</reference>
<gene>
    <name evidence="1" type="ORF">TTHERM_000709709</name>
</gene>
<evidence type="ECO:0000313" key="2">
    <source>
        <dbReference type="Proteomes" id="UP000009168"/>
    </source>
</evidence>
<evidence type="ECO:0000313" key="1">
    <source>
        <dbReference type="EMBL" id="EWS75708.1"/>
    </source>
</evidence>
<dbReference type="Proteomes" id="UP000009168">
    <property type="component" value="Unassembled WGS sequence"/>
</dbReference>
<dbReference type="RefSeq" id="XP_012651781.1">
    <property type="nucleotide sequence ID" value="XM_012796327.1"/>
</dbReference>
<dbReference type="GeneID" id="24440323"/>
<proteinExistence type="predicted"/>